<dbReference type="PROSITE" id="PS50804">
    <property type="entry name" value="SCAN_BOX"/>
    <property type="match status" value="1"/>
</dbReference>
<protein>
    <recommendedName>
        <fullName evidence="2">SCAN box domain-containing protein</fullName>
    </recommendedName>
</protein>
<evidence type="ECO:0000313" key="3">
    <source>
        <dbReference type="EMBL" id="KAH0630652.1"/>
    </source>
</evidence>
<reference evidence="3 4" key="1">
    <citation type="journal article" date="2022" name="Gigascience">
        <title>A chromosome-level genome assembly and annotation of the desert horned lizard, Phrynosoma platyrhinos, provides insight into chromosomal rearrangements among reptiles.</title>
        <authorList>
            <person name="Koochekian N."/>
            <person name="Ascanio A."/>
            <person name="Farleigh K."/>
            <person name="Card D.C."/>
            <person name="Schield D.R."/>
            <person name="Castoe T.A."/>
            <person name="Jezkova T."/>
        </authorList>
    </citation>
    <scope>NUCLEOTIDE SEQUENCE [LARGE SCALE GENOMIC DNA]</scope>
    <source>
        <strain evidence="3">NK-2021</strain>
    </source>
</reference>
<dbReference type="PANTHER" id="PTHR45935">
    <property type="entry name" value="PROTEIN ZBED8-RELATED"/>
    <property type="match status" value="1"/>
</dbReference>
<comment type="caution">
    <text evidence="3">The sequence shown here is derived from an EMBL/GenBank/DDBJ whole genome shotgun (WGS) entry which is preliminary data.</text>
</comment>
<dbReference type="Gene3D" id="1.10.4020.10">
    <property type="entry name" value="DNA breaking-rejoining enzymes"/>
    <property type="match status" value="1"/>
</dbReference>
<organism evidence="3 4">
    <name type="scientific">Phrynosoma platyrhinos</name>
    <name type="common">Desert horned lizard</name>
    <dbReference type="NCBI Taxonomy" id="52577"/>
    <lineage>
        <taxon>Eukaryota</taxon>
        <taxon>Metazoa</taxon>
        <taxon>Chordata</taxon>
        <taxon>Craniata</taxon>
        <taxon>Vertebrata</taxon>
        <taxon>Euteleostomi</taxon>
        <taxon>Lepidosauria</taxon>
        <taxon>Squamata</taxon>
        <taxon>Bifurcata</taxon>
        <taxon>Unidentata</taxon>
        <taxon>Episquamata</taxon>
        <taxon>Toxicofera</taxon>
        <taxon>Iguania</taxon>
        <taxon>Phrynosomatidae</taxon>
        <taxon>Phrynosomatinae</taxon>
        <taxon>Phrynosoma</taxon>
    </lineage>
</organism>
<sequence>MRNQALSSGFGAERAGGEKALRDAFKDERKGSLWERSIHKILGLDIASSEQKRQRFRRFLHRETGRPREFCGRLHNICCRWLKPEERTKKQMVDLVILELFLNGLPPELGTWLRECGSFVYTVEKMCKDLRGDGFTILCRWSVYGFNQQILF</sequence>
<evidence type="ECO:0000313" key="4">
    <source>
        <dbReference type="Proteomes" id="UP000826234"/>
    </source>
</evidence>
<accession>A0ABQ7TMH3</accession>
<evidence type="ECO:0000256" key="1">
    <source>
        <dbReference type="ARBA" id="ARBA00023242"/>
    </source>
</evidence>
<dbReference type="Pfam" id="PF02023">
    <property type="entry name" value="SCAN"/>
    <property type="match status" value="1"/>
</dbReference>
<gene>
    <name evidence="3" type="ORF">JD844_013905</name>
</gene>
<dbReference type="InterPro" id="IPR003309">
    <property type="entry name" value="SCAN_dom"/>
</dbReference>
<dbReference type="InterPro" id="IPR050916">
    <property type="entry name" value="SCAN-C2H2_zinc_finger"/>
</dbReference>
<dbReference type="InterPro" id="IPR038269">
    <property type="entry name" value="SCAN_sf"/>
</dbReference>
<feature type="domain" description="SCAN box" evidence="2">
    <location>
        <begin position="53"/>
        <end position="115"/>
    </location>
</feature>
<dbReference type="EMBL" id="JAIPUX010000439">
    <property type="protein sequence ID" value="KAH0630652.1"/>
    <property type="molecule type" value="Genomic_DNA"/>
</dbReference>
<dbReference type="SMART" id="SM00431">
    <property type="entry name" value="SCAN"/>
    <property type="match status" value="1"/>
</dbReference>
<dbReference type="SUPFAM" id="SSF47353">
    <property type="entry name" value="Retrovirus capsid dimerization domain-like"/>
    <property type="match status" value="1"/>
</dbReference>
<dbReference type="Proteomes" id="UP000826234">
    <property type="component" value="Unassembled WGS sequence"/>
</dbReference>
<name>A0ABQ7TMH3_PHRPL</name>
<evidence type="ECO:0000259" key="2">
    <source>
        <dbReference type="PROSITE" id="PS50804"/>
    </source>
</evidence>
<dbReference type="PANTHER" id="PTHR45935:SF15">
    <property type="entry name" value="SCAN BOX DOMAIN-CONTAINING PROTEIN"/>
    <property type="match status" value="1"/>
</dbReference>
<keyword evidence="4" id="KW-1185">Reference proteome</keyword>
<proteinExistence type="predicted"/>
<keyword evidence="1" id="KW-0539">Nucleus</keyword>